<dbReference type="InterPro" id="IPR039127">
    <property type="entry name" value="Trm112"/>
</dbReference>
<keyword evidence="3" id="KW-1185">Reference proteome</keyword>
<evidence type="ECO:0000313" key="3">
    <source>
        <dbReference type="Proteomes" id="UP000019763"/>
    </source>
</evidence>
<dbReference type="EMBL" id="AFNH02001126">
    <property type="protein sequence ID" value="EZG44169.1"/>
    <property type="molecule type" value="Genomic_DNA"/>
</dbReference>
<accession>A0A023AZG4</accession>
<dbReference type="GO" id="GO:0046982">
    <property type="term" value="F:protein heterodimerization activity"/>
    <property type="evidence" value="ECO:0007669"/>
    <property type="project" value="InterPro"/>
</dbReference>
<evidence type="ECO:0000313" key="2">
    <source>
        <dbReference type="EMBL" id="EZG44169.1"/>
    </source>
</evidence>
<sequence length="85" mass="9399">MTTIPQAFSQQMVEAMLAKIDYSVFCKAAASLGLQVPQDAANLDEEGYRLIHHALFEVHVIEGELHCPLCQTVYPVSNGIPDFVH</sequence>
<name>A0A023AZG4_GRENI</name>
<comment type="similarity">
    <text evidence="1">Belongs to the TRM112 family.</text>
</comment>
<reference evidence="2" key="1">
    <citation type="submission" date="2013-12" db="EMBL/GenBank/DDBJ databases">
        <authorList>
            <person name="Omoto C.K."/>
            <person name="Sibley D."/>
            <person name="Venepally P."/>
            <person name="Hadjithomas M."/>
            <person name="Karamycheva S."/>
            <person name="Brunk B."/>
            <person name="Roos D."/>
            <person name="Caler E."/>
            <person name="Lorenzi H."/>
        </authorList>
    </citation>
    <scope>NUCLEOTIDE SEQUENCE</scope>
</reference>
<evidence type="ECO:0000256" key="1">
    <source>
        <dbReference type="ARBA" id="ARBA00007980"/>
    </source>
</evidence>
<dbReference type="PANTHER" id="PTHR12773:SF0">
    <property type="entry name" value="MULTIFUNCTIONAL METHYLTRANSFERASE SUBUNIT TRM112-LIKE PROTEIN"/>
    <property type="match status" value="1"/>
</dbReference>
<dbReference type="OrthoDB" id="2187549at2759"/>
<organism evidence="2 3">
    <name type="scientific">Gregarina niphandrodes</name>
    <name type="common">Septate eugregarine</name>
    <dbReference type="NCBI Taxonomy" id="110365"/>
    <lineage>
        <taxon>Eukaryota</taxon>
        <taxon>Sar</taxon>
        <taxon>Alveolata</taxon>
        <taxon>Apicomplexa</taxon>
        <taxon>Conoidasida</taxon>
        <taxon>Gregarinasina</taxon>
        <taxon>Eugregarinorida</taxon>
        <taxon>Gregarinidae</taxon>
        <taxon>Gregarina</taxon>
    </lineage>
</organism>
<proteinExistence type="inferred from homology"/>
<dbReference type="SUPFAM" id="SSF158997">
    <property type="entry name" value="Trm112p-like"/>
    <property type="match status" value="1"/>
</dbReference>
<dbReference type="Proteomes" id="UP000019763">
    <property type="component" value="Unassembled WGS sequence"/>
</dbReference>
<dbReference type="GO" id="GO:0070476">
    <property type="term" value="P:rRNA (guanine-N7)-methylation"/>
    <property type="evidence" value="ECO:0007669"/>
    <property type="project" value="TreeGrafter"/>
</dbReference>
<dbReference type="RefSeq" id="XP_011132780.1">
    <property type="nucleotide sequence ID" value="XM_011134478.1"/>
</dbReference>
<dbReference type="GO" id="GO:0030488">
    <property type="term" value="P:tRNA methylation"/>
    <property type="evidence" value="ECO:0007669"/>
    <property type="project" value="TreeGrafter"/>
</dbReference>
<dbReference type="PANTHER" id="PTHR12773">
    <property type="entry name" value="UPF0315 PROTEIN-RELATED"/>
    <property type="match status" value="1"/>
</dbReference>
<dbReference type="GeneID" id="22915273"/>
<comment type="caution">
    <text evidence="2">The sequence shown here is derived from an EMBL/GenBank/DDBJ whole genome shotgun (WGS) entry which is preliminary data.</text>
</comment>
<dbReference type="InterPro" id="IPR005651">
    <property type="entry name" value="Trm112-like"/>
</dbReference>
<dbReference type="eggNOG" id="KOG1088">
    <property type="taxonomic scope" value="Eukaryota"/>
</dbReference>
<protein>
    <submittedName>
        <fullName evidence="2">TRM112-like protein</fullName>
    </submittedName>
</protein>
<dbReference type="Gene3D" id="2.20.25.10">
    <property type="match status" value="1"/>
</dbReference>
<dbReference type="AlphaFoldDB" id="A0A023AZG4"/>
<dbReference type="Pfam" id="PF03966">
    <property type="entry name" value="Trm112p"/>
    <property type="match status" value="1"/>
</dbReference>
<gene>
    <name evidence="2" type="ORF">GNI_151260</name>
</gene>
<dbReference type="VEuPathDB" id="CryptoDB:GNI_151260"/>